<dbReference type="Proteomes" id="UP000050443">
    <property type="component" value="Unassembled WGS sequence"/>
</dbReference>
<comment type="caution">
    <text evidence="1">The sequence shown here is derived from an EMBL/GenBank/DDBJ whole genome shotgun (WGS) entry which is preliminary data.</text>
</comment>
<dbReference type="STRING" id="362413.RC62_348"/>
<accession>A0A0Q0S4M6</accession>
<proteinExistence type="predicted"/>
<organism evidence="1 2">
    <name type="scientific">Flavobacterium aquidurense</name>
    <dbReference type="NCBI Taxonomy" id="362413"/>
    <lineage>
        <taxon>Bacteria</taxon>
        <taxon>Pseudomonadati</taxon>
        <taxon>Bacteroidota</taxon>
        <taxon>Flavobacteriia</taxon>
        <taxon>Flavobacteriales</taxon>
        <taxon>Flavobacteriaceae</taxon>
        <taxon>Flavobacterium</taxon>
    </lineage>
</organism>
<evidence type="ECO:0000313" key="2">
    <source>
        <dbReference type="Proteomes" id="UP000050443"/>
    </source>
</evidence>
<gene>
    <name evidence="1" type="ORF">RC62_348</name>
</gene>
<sequence>MKKYYIIIVFLIVSNVFSQNKKYDTILFKNIQIDGHEVLFKYKNIRQLEKYFGTLTKKEKFSEYEKEKLLTIQTKDAFKYSNAEVSLAIIRDYAFVYYFNFDVSKKKLLLSHNGKKIILSGSFKLSQFKTIFPNSYKNASGLPIIPFDRAAGVSLVIKDKNKKSYLNLAFYDGNLSSVIFSNNLINMRD</sequence>
<dbReference type="AlphaFoldDB" id="A0A0Q0S4M6"/>
<dbReference type="OrthoDB" id="1357275at2"/>
<reference evidence="1 2" key="1">
    <citation type="submission" date="2014-09" db="EMBL/GenBank/DDBJ databases">
        <title>Genome sequence of Flavobacterium aquidurense RC62.</title>
        <authorList>
            <person name="Kim J.F."/>
            <person name="Kwak M.-J."/>
        </authorList>
    </citation>
    <scope>NUCLEOTIDE SEQUENCE [LARGE SCALE GENOMIC DNA]</scope>
    <source>
        <strain evidence="1 2">RC62</strain>
    </source>
</reference>
<dbReference type="PATRIC" id="fig|362413.3.peg.334"/>
<dbReference type="RefSeq" id="WP_055094900.1">
    <property type="nucleotide sequence ID" value="NZ_JRLF01000010.1"/>
</dbReference>
<protein>
    <submittedName>
        <fullName evidence="1">Uncharacterized protein</fullName>
    </submittedName>
</protein>
<evidence type="ECO:0000313" key="1">
    <source>
        <dbReference type="EMBL" id="KQB40458.1"/>
    </source>
</evidence>
<name>A0A0Q0S4M6_9FLAO</name>
<dbReference type="EMBL" id="JRLF01000010">
    <property type="protein sequence ID" value="KQB40458.1"/>
    <property type="molecule type" value="Genomic_DNA"/>
</dbReference>